<evidence type="ECO:0000313" key="4">
    <source>
        <dbReference type="Proteomes" id="UP000729733"/>
    </source>
</evidence>
<feature type="signal peptide" evidence="2">
    <location>
        <begin position="1"/>
        <end position="18"/>
    </location>
</feature>
<sequence>MKSSLFTTIALISTITIAIPTPAESLTDLTQLLNTKKCSQCDLSNSGLVQTNLVGADLSQANLVGANLSQANLTGADLRGANLTGASFYGANLTGANLAGVNLTSTDLRNAYLNNANLTGANLDVARMEGIKGIAENAATAEQFHRWGVREADLGNYNAAVQHYRRAIKIDPEFAPAYLGLGIIQYNFDHRVEAKKNTKIAAKLFKEQQHELGYKTAVDFQQQMALIQEAEENMAQREGGMGHVGKFMGSVGSLLLQLLL</sequence>
<dbReference type="SUPFAM" id="SSF48452">
    <property type="entry name" value="TPR-like"/>
    <property type="match status" value="1"/>
</dbReference>
<dbReference type="Proteomes" id="UP000729733">
    <property type="component" value="Unassembled WGS sequence"/>
</dbReference>
<dbReference type="EMBL" id="JADWDC010000010">
    <property type="protein sequence ID" value="MCC0176547.1"/>
    <property type="molecule type" value="Genomic_DNA"/>
</dbReference>
<dbReference type="Gene3D" id="2.160.20.80">
    <property type="entry name" value="E3 ubiquitin-protein ligase SopA"/>
    <property type="match status" value="1"/>
</dbReference>
<keyword evidence="4" id="KW-1185">Reference proteome</keyword>
<dbReference type="InterPro" id="IPR001646">
    <property type="entry name" value="5peptide_repeat"/>
</dbReference>
<accession>A0A964FF25</accession>
<protein>
    <submittedName>
        <fullName evidence="3">Pentapeptide repeat-containing protein</fullName>
    </submittedName>
</protein>
<dbReference type="PROSITE" id="PS50005">
    <property type="entry name" value="TPR"/>
    <property type="match status" value="1"/>
</dbReference>
<feature type="chain" id="PRO_5038006383" evidence="2">
    <location>
        <begin position="19"/>
        <end position="260"/>
    </location>
</feature>
<dbReference type="AlphaFoldDB" id="A0A964FF25"/>
<evidence type="ECO:0000256" key="2">
    <source>
        <dbReference type="SAM" id="SignalP"/>
    </source>
</evidence>
<dbReference type="RefSeq" id="WP_229639584.1">
    <property type="nucleotide sequence ID" value="NZ_JADWDC010000010.1"/>
</dbReference>
<comment type="caution">
    <text evidence="3">The sequence shown here is derived from an EMBL/GenBank/DDBJ whole genome shotgun (WGS) entry which is preliminary data.</text>
</comment>
<evidence type="ECO:0000313" key="3">
    <source>
        <dbReference type="EMBL" id="MCC0176547.1"/>
    </source>
</evidence>
<dbReference type="Gene3D" id="1.25.40.10">
    <property type="entry name" value="Tetratricopeptide repeat domain"/>
    <property type="match status" value="1"/>
</dbReference>
<organism evidence="3 4">
    <name type="scientific">Waterburya agarophytonicola KI4</name>
    <dbReference type="NCBI Taxonomy" id="2874699"/>
    <lineage>
        <taxon>Bacteria</taxon>
        <taxon>Bacillati</taxon>
        <taxon>Cyanobacteriota</taxon>
        <taxon>Cyanophyceae</taxon>
        <taxon>Pleurocapsales</taxon>
        <taxon>Hyellaceae</taxon>
        <taxon>Waterburya</taxon>
        <taxon>Waterburya agarophytonicola</taxon>
    </lineage>
</organism>
<dbReference type="PANTHER" id="PTHR14136">
    <property type="entry name" value="BTB_POZ DOMAIN-CONTAINING PROTEIN KCTD9"/>
    <property type="match status" value="1"/>
</dbReference>
<dbReference type="Pfam" id="PF13414">
    <property type="entry name" value="TPR_11"/>
    <property type="match status" value="1"/>
</dbReference>
<dbReference type="PANTHER" id="PTHR14136:SF17">
    <property type="entry name" value="BTB_POZ DOMAIN-CONTAINING PROTEIN KCTD9"/>
    <property type="match status" value="1"/>
</dbReference>
<dbReference type="InterPro" id="IPR051082">
    <property type="entry name" value="Pentapeptide-BTB/POZ_domain"/>
</dbReference>
<dbReference type="Pfam" id="PF00805">
    <property type="entry name" value="Pentapeptide"/>
    <property type="match status" value="1"/>
</dbReference>
<evidence type="ECO:0000256" key="1">
    <source>
        <dbReference type="PROSITE-ProRule" id="PRU00339"/>
    </source>
</evidence>
<feature type="repeat" description="TPR" evidence="1">
    <location>
        <begin position="141"/>
        <end position="174"/>
    </location>
</feature>
<keyword evidence="1" id="KW-0802">TPR repeat</keyword>
<dbReference type="SUPFAM" id="SSF141571">
    <property type="entry name" value="Pentapeptide repeat-like"/>
    <property type="match status" value="1"/>
</dbReference>
<proteinExistence type="predicted"/>
<keyword evidence="2" id="KW-0732">Signal</keyword>
<dbReference type="SMART" id="SM00028">
    <property type="entry name" value="TPR"/>
    <property type="match status" value="2"/>
</dbReference>
<gene>
    <name evidence="3" type="ORF">I4641_06090</name>
</gene>
<dbReference type="InterPro" id="IPR011990">
    <property type="entry name" value="TPR-like_helical_dom_sf"/>
</dbReference>
<reference evidence="3" key="1">
    <citation type="journal article" date="2021" name="Antonie Van Leeuwenhoek">
        <title>Draft genome and description of Waterburya agarophytonicola gen. nov. sp. nov. (Pleurocapsales, Cyanobacteria): a seaweed symbiont.</title>
        <authorList>
            <person name="Bonthond G."/>
            <person name="Shalygin S."/>
            <person name="Bayer T."/>
            <person name="Weinberger F."/>
        </authorList>
    </citation>
    <scope>NUCLEOTIDE SEQUENCE</scope>
    <source>
        <strain evidence="3">KI4</strain>
    </source>
</reference>
<name>A0A964FF25_9CYAN</name>
<dbReference type="InterPro" id="IPR019734">
    <property type="entry name" value="TPR_rpt"/>
</dbReference>